<dbReference type="InterPro" id="IPR001789">
    <property type="entry name" value="Sig_transdc_resp-reg_receiver"/>
</dbReference>
<dbReference type="PANTHER" id="PTHR43214:SF43">
    <property type="entry name" value="TWO-COMPONENT RESPONSE REGULATOR"/>
    <property type="match status" value="1"/>
</dbReference>
<dbReference type="CDD" id="cd06170">
    <property type="entry name" value="LuxR_C_like"/>
    <property type="match status" value="1"/>
</dbReference>
<feature type="modified residue" description="4-aspartylphosphate" evidence="3">
    <location>
        <position position="54"/>
    </location>
</feature>
<evidence type="ECO:0000256" key="3">
    <source>
        <dbReference type="PROSITE-ProRule" id="PRU00169"/>
    </source>
</evidence>
<organism evidence="6 7">
    <name type="scientific">Nocardioides ganghwensis</name>
    <dbReference type="NCBI Taxonomy" id="252230"/>
    <lineage>
        <taxon>Bacteria</taxon>
        <taxon>Bacillati</taxon>
        <taxon>Actinomycetota</taxon>
        <taxon>Actinomycetes</taxon>
        <taxon>Propionibacteriales</taxon>
        <taxon>Nocardioidaceae</taxon>
        <taxon>Nocardioides</taxon>
    </lineage>
</organism>
<dbReference type="AlphaFoldDB" id="A0A4Q2S4W8"/>
<evidence type="ECO:0000259" key="5">
    <source>
        <dbReference type="PROSITE" id="PS50110"/>
    </source>
</evidence>
<dbReference type="EMBL" id="SDWU01000037">
    <property type="protein sequence ID" value="RYB96895.1"/>
    <property type="molecule type" value="Genomic_DNA"/>
</dbReference>
<evidence type="ECO:0000259" key="4">
    <source>
        <dbReference type="PROSITE" id="PS50043"/>
    </source>
</evidence>
<evidence type="ECO:0000256" key="1">
    <source>
        <dbReference type="ARBA" id="ARBA00022553"/>
    </source>
</evidence>
<dbReference type="GO" id="GO:0003677">
    <property type="term" value="F:DNA binding"/>
    <property type="evidence" value="ECO:0007669"/>
    <property type="project" value="UniProtKB-KW"/>
</dbReference>
<dbReference type="SUPFAM" id="SSF46894">
    <property type="entry name" value="C-terminal effector domain of the bipartite response regulators"/>
    <property type="match status" value="1"/>
</dbReference>
<comment type="caution">
    <text evidence="6">The sequence shown here is derived from an EMBL/GenBank/DDBJ whole genome shotgun (WGS) entry which is preliminary data.</text>
</comment>
<protein>
    <submittedName>
        <fullName evidence="6">Response regulator transcription factor</fullName>
    </submittedName>
</protein>
<dbReference type="Pfam" id="PF00072">
    <property type="entry name" value="Response_reg"/>
    <property type="match status" value="1"/>
</dbReference>
<dbReference type="GO" id="GO:0000160">
    <property type="term" value="P:phosphorelay signal transduction system"/>
    <property type="evidence" value="ECO:0007669"/>
    <property type="project" value="InterPro"/>
</dbReference>
<name>A0A4Q2S4W8_9ACTN</name>
<keyword evidence="7" id="KW-1185">Reference proteome</keyword>
<keyword evidence="2" id="KW-0238">DNA-binding</keyword>
<accession>A0A4Q2S4W8</accession>
<evidence type="ECO:0000313" key="6">
    <source>
        <dbReference type="EMBL" id="RYB96895.1"/>
    </source>
</evidence>
<dbReference type="SUPFAM" id="SSF52172">
    <property type="entry name" value="CheY-like"/>
    <property type="match status" value="1"/>
</dbReference>
<dbReference type="PROSITE" id="PS00622">
    <property type="entry name" value="HTH_LUXR_1"/>
    <property type="match status" value="1"/>
</dbReference>
<gene>
    <name evidence="6" type="ORF">EUA07_20995</name>
</gene>
<keyword evidence="1 3" id="KW-0597">Phosphoprotein</keyword>
<dbReference type="PANTHER" id="PTHR43214">
    <property type="entry name" value="TWO-COMPONENT RESPONSE REGULATOR"/>
    <property type="match status" value="1"/>
</dbReference>
<dbReference type="PROSITE" id="PS50110">
    <property type="entry name" value="RESPONSE_REGULATORY"/>
    <property type="match status" value="1"/>
</dbReference>
<dbReference type="InterPro" id="IPR039420">
    <property type="entry name" value="WalR-like"/>
</dbReference>
<dbReference type="CDD" id="cd17535">
    <property type="entry name" value="REC_NarL-like"/>
    <property type="match status" value="1"/>
</dbReference>
<dbReference type="InterPro" id="IPR016032">
    <property type="entry name" value="Sig_transdc_resp-reg_C-effctor"/>
</dbReference>
<feature type="domain" description="Response regulatory" evidence="5">
    <location>
        <begin position="3"/>
        <end position="119"/>
    </location>
</feature>
<dbReference type="SMART" id="SM00421">
    <property type="entry name" value="HTH_LUXR"/>
    <property type="match status" value="1"/>
</dbReference>
<reference evidence="6 7" key="1">
    <citation type="submission" date="2019-01" db="EMBL/GenBank/DDBJ databases">
        <title>Novel species of Nocardioides.</title>
        <authorList>
            <person name="Liu Q."/>
            <person name="Xin Y.-H."/>
        </authorList>
    </citation>
    <scope>NUCLEOTIDE SEQUENCE [LARGE SCALE GENOMIC DNA]</scope>
    <source>
        <strain evidence="6 7">CGMCC 4.6875</strain>
    </source>
</reference>
<dbReference type="InterPro" id="IPR011006">
    <property type="entry name" value="CheY-like_superfamily"/>
</dbReference>
<dbReference type="Gene3D" id="3.40.50.2300">
    <property type="match status" value="1"/>
</dbReference>
<dbReference type="Proteomes" id="UP000293291">
    <property type="component" value="Unassembled WGS sequence"/>
</dbReference>
<dbReference type="InterPro" id="IPR058245">
    <property type="entry name" value="NreC/VraR/RcsB-like_REC"/>
</dbReference>
<feature type="domain" description="HTH luxR-type" evidence="4">
    <location>
        <begin position="147"/>
        <end position="212"/>
    </location>
</feature>
<dbReference type="GO" id="GO:0006355">
    <property type="term" value="P:regulation of DNA-templated transcription"/>
    <property type="evidence" value="ECO:0007669"/>
    <property type="project" value="InterPro"/>
</dbReference>
<dbReference type="Pfam" id="PF00196">
    <property type="entry name" value="GerE"/>
    <property type="match status" value="1"/>
</dbReference>
<dbReference type="RefSeq" id="WP_129457142.1">
    <property type="nucleotide sequence ID" value="NZ_JACXYX010000011.1"/>
</dbReference>
<proteinExistence type="predicted"/>
<evidence type="ECO:0000313" key="7">
    <source>
        <dbReference type="Proteomes" id="UP000293291"/>
    </source>
</evidence>
<dbReference type="InterPro" id="IPR000792">
    <property type="entry name" value="Tscrpt_reg_LuxR_C"/>
</dbReference>
<dbReference type="OrthoDB" id="9808843at2"/>
<dbReference type="PROSITE" id="PS50043">
    <property type="entry name" value="HTH_LUXR_2"/>
    <property type="match status" value="1"/>
</dbReference>
<dbReference type="PRINTS" id="PR00038">
    <property type="entry name" value="HTHLUXR"/>
</dbReference>
<evidence type="ECO:0000256" key="2">
    <source>
        <dbReference type="ARBA" id="ARBA00023125"/>
    </source>
</evidence>
<sequence>MIRVVVADDHAVVRRGLTGLIESTEDLAVVGVARDGGEAVALVRELRPDVAVMDLQMPVMDGVEATRAIVGEASGTEVLVLTSFSDHSRIDAAIEAGAVGYLLKDAEPEALLDGIRAVARGESPLDPRAARRLLARTARSETGSAPPAADVPGLSPREAEVLRLVVEGLLNKQIALRLGITERTVKAHLTSAYQRIGVADRTQAALWAQRRGVGGTGRPDQP</sequence>
<dbReference type="SMART" id="SM00448">
    <property type="entry name" value="REC"/>
    <property type="match status" value="1"/>
</dbReference>